<evidence type="ECO:0000256" key="1">
    <source>
        <dbReference type="SAM" id="MobiDB-lite"/>
    </source>
</evidence>
<feature type="compositionally biased region" description="Low complexity" evidence="1">
    <location>
        <begin position="187"/>
        <end position="196"/>
    </location>
</feature>
<sequence length="541" mass="58695">MADTAALTEEVCTCRDGELQQPPAKERPPAHEVASAAMSEPQSDAPPQQPQPQQLGARQSPYGGRKRIEGRPAQAPRSRAPSPAVAVPRLLRVSRSGRGSALERQRARAASEGTQENGLGKWSAPPRLQRLRGASAKSGGRPYGEGMHGAYGKLIRDAARELALRLPKGRRSPEAVLPSSSPHKVASSRPRTSSPATPSPHPPAAIPSSAHAGDTASRERWQPNVAADRENSENGGKAVATGSLNGARQGSMSVCGYRRVVHQQGPLARESECVVAPAAEPKAQTAGNGRLIAFHDVFWRREREYRWALPNGEARAAAAPCVPQLVMKAPELPAALELALVDRYLAVLMACPHAEVDRVVAALVPQEQAEVAQYLRQTYGCRRHSSTRASQSGRATQRPSTERDEWLMTHRRHGRGSTVALLHSPATASDANAPAKPIPKGMRQFLKRFSREACMTFMDEACAACARRRERARVEQPQEVQARGVPIPADVLKPLYAQVLRQLLFQLLGWSETEAARVVPAVVRQVNHYLASSRHTVVLQM</sequence>
<protein>
    <submittedName>
        <fullName evidence="2">Uncharacterized protein</fullName>
    </submittedName>
</protein>
<feature type="compositionally biased region" description="Polar residues" evidence="1">
    <location>
        <begin position="387"/>
        <end position="399"/>
    </location>
</feature>
<keyword evidence="3" id="KW-1185">Reference proteome</keyword>
<feature type="region of interest" description="Disordered" evidence="1">
    <location>
        <begin position="165"/>
        <end position="219"/>
    </location>
</feature>
<feature type="region of interest" description="Disordered" evidence="1">
    <location>
        <begin position="1"/>
        <end position="149"/>
    </location>
</feature>
<proteinExistence type="predicted"/>
<gene>
    <name evidence="2" type="ORF">Tco025E_06896</name>
</gene>
<dbReference type="OrthoDB" id="249699at2759"/>
<feature type="region of interest" description="Disordered" evidence="1">
    <location>
        <begin position="383"/>
        <end position="405"/>
    </location>
</feature>
<organism evidence="2 3">
    <name type="scientific">Trypanosoma conorhini</name>
    <dbReference type="NCBI Taxonomy" id="83891"/>
    <lineage>
        <taxon>Eukaryota</taxon>
        <taxon>Discoba</taxon>
        <taxon>Euglenozoa</taxon>
        <taxon>Kinetoplastea</taxon>
        <taxon>Metakinetoplastina</taxon>
        <taxon>Trypanosomatida</taxon>
        <taxon>Trypanosomatidae</taxon>
        <taxon>Trypanosoma</taxon>
    </lineage>
</organism>
<feature type="compositionally biased region" description="Basic and acidic residues" evidence="1">
    <location>
        <begin position="12"/>
        <end position="30"/>
    </location>
</feature>
<name>A0A3S5IS53_9TRYP</name>
<dbReference type="EMBL" id="MKKU01000495">
    <property type="protein sequence ID" value="RNF09957.1"/>
    <property type="molecule type" value="Genomic_DNA"/>
</dbReference>
<dbReference type="AlphaFoldDB" id="A0A3S5IS53"/>
<dbReference type="Proteomes" id="UP000284403">
    <property type="component" value="Unassembled WGS sequence"/>
</dbReference>
<dbReference type="GeneID" id="40320507"/>
<feature type="region of interest" description="Disordered" evidence="1">
    <location>
        <begin position="226"/>
        <end position="245"/>
    </location>
</feature>
<dbReference type="RefSeq" id="XP_029226135.1">
    <property type="nucleotide sequence ID" value="XM_029373764.1"/>
</dbReference>
<evidence type="ECO:0000313" key="2">
    <source>
        <dbReference type="EMBL" id="RNF09957.1"/>
    </source>
</evidence>
<feature type="compositionally biased region" description="Low complexity" evidence="1">
    <location>
        <begin position="71"/>
        <end position="100"/>
    </location>
</feature>
<accession>A0A3S5IS53</accession>
<reference evidence="2 3" key="1">
    <citation type="journal article" date="2018" name="BMC Genomics">
        <title>Genomic comparison of Trypanosoma conorhini and Trypanosoma rangeli to Trypanosoma cruzi strains of high and low virulence.</title>
        <authorList>
            <person name="Bradwell K.R."/>
            <person name="Koparde V.N."/>
            <person name="Matveyev A.V."/>
            <person name="Serrano M.G."/>
            <person name="Alves J.M."/>
            <person name="Parikh H."/>
            <person name="Huang B."/>
            <person name="Lee V."/>
            <person name="Espinosa-Alvarez O."/>
            <person name="Ortiz P.A."/>
            <person name="Costa-Martins A.G."/>
            <person name="Teixeira M.M."/>
            <person name="Buck G.A."/>
        </authorList>
    </citation>
    <scope>NUCLEOTIDE SEQUENCE [LARGE SCALE GENOMIC DNA]</scope>
    <source>
        <strain evidence="2 3">025E</strain>
    </source>
</reference>
<comment type="caution">
    <text evidence="2">The sequence shown here is derived from an EMBL/GenBank/DDBJ whole genome shotgun (WGS) entry which is preliminary data.</text>
</comment>
<evidence type="ECO:0000313" key="3">
    <source>
        <dbReference type="Proteomes" id="UP000284403"/>
    </source>
</evidence>